<evidence type="ECO:0000313" key="2">
    <source>
        <dbReference type="Proteomes" id="UP000283523"/>
    </source>
</evidence>
<name>A0A418M1T8_9BACT</name>
<accession>A0A418M1T8</accession>
<gene>
    <name evidence="1" type="ORF">DYU11_22555</name>
</gene>
<dbReference type="AlphaFoldDB" id="A0A418M1T8"/>
<reference evidence="1 2" key="1">
    <citation type="submission" date="2018-08" db="EMBL/GenBank/DDBJ databases">
        <title>Fibrisoma montanum sp. nov., isolated from Danxia mountain soil.</title>
        <authorList>
            <person name="Huang Y."/>
        </authorList>
    </citation>
    <scope>NUCLEOTIDE SEQUENCE [LARGE SCALE GENOMIC DNA]</scope>
    <source>
        <strain evidence="1 2">HYT19</strain>
    </source>
</reference>
<comment type="caution">
    <text evidence="1">The sequence shown here is derived from an EMBL/GenBank/DDBJ whole genome shotgun (WGS) entry which is preliminary data.</text>
</comment>
<organism evidence="1 2">
    <name type="scientific">Fibrisoma montanum</name>
    <dbReference type="NCBI Taxonomy" id="2305895"/>
    <lineage>
        <taxon>Bacteria</taxon>
        <taxon>Pseudomonadati</taxon>
        <taxon>Bacteroidota</taxon>
        <taxon>Cytophagia</taxon>
        <taxon>Cytophagales</taxon>
        <taxon>Spirosomataceae</taxon>
        <taxon>Fibrisoma</taxon>
    </lineage>
</organism>
<protein>
    <submittedName>
        <fullName evidence="1">Uncharacterized protein</fullName>
    </submittedName>
</protein>
<evidence type="ECO:0000313" key="1">
    <source>
        <dbReference type="EMBL" id="RIV19713.1"/>
    </source>
</evidence>
<keyword evidence="2" id="KW-1185">Reference proteome</keyword>
<dbReference type="Proteomes" id="UP000283523">
    <property type="component" value="Unassembled WGS sequence"/>
</dbReference>
<proteinExistence type="predicted"/>
<sequence length="107" mass="12487">MKLPVKWIQHTALFVVSLLLISSGLSVAYCQDSICYSARENDALLRGLIELKELRKLDSAQAVSIRLYQASQQRIRSKLREYQRRGCFLFGYRRRIRELEAELLPDL</sequence>
<dbReference type="EMBL" id="QXED01000007">
    <property type="protein sequence ID" value="RIV19713.1"/>
    <property type="molecule type" value="Genomic_DNA"/>
</dbReference>